<reference evidence="2 3" key="1">
    <citation type="journal article" date="2018" name="Sci. Rep.">
        <title>Genomic signatures of local adaptation to the degree of environmental predictability in rotifers.</title>
        <authorList>
            <person name="Franch-Gras L."/>
            <person name="Hahn C."/>
            <person name="Garcia-Roger E.M."/>
            <person name="Carmona M.J."/>
            <person name="Serra M."/>
            <person name="Gomez A."/>
        </authorList>
    </citation>
    <scope>NUCLEOTIDE SEQUENCE [LARGE SCALE GENOMIC DNA]</scope>
    <source>
        <strain evidence="2">HYR1</strain>
    </source>
</reference>
<dbReference type="EMBL" id="REGN01004830">
    <property type="protein sequence ID" value="RNA16019.1"/>
    <property type="molecule type" value="Genomic_DNA"/>
</dbReference>
<protein>
    <submittedName>
        <fullName evidence="2">Tigger transposable element-derived 6-like</fullName>
    </submittedName>
</protein>
<comment type="caution">
    <text evidence="2">The sequence shown here is derived from an EMBL/GenBank/DDBJ whole genome shotgun (WGS) entry which is preliminary data.</text>
</comment>
<sequence length="165" mass="19570">MTTLSIVDPTYNEPPYNEQKKNDNNFRTSKRTKLVQKKKHIKLSSYDDVDQPVLYWFDQAQKYNNINNVRSRNGWLCNFKQRNGITTKTKNGEVGLVDQTRIQKWINYVLPDLIKDHAIDDIFNFIFIPAKPYYTLKFIYIVKFVIKKLKRSSALQDPKRLSADF</sequence>
<feature type="region of interest" description="Disordered" evidence="1">
    <location>
        <begin position="1"/>
        <end position="30"/>
    </location>
</feature>
<dbReference type="AlphaFoldDB" id="A0A3M7QXS3"/>
<gene>
    <name evidence="2" type="ORF">BpHYR1_021128</name>
</gene>
<accession>A0A3M7QXS3</accession>
<dbReference type="Proteomes" id="UP000276133">
    <property type="component" value="Unassembled WGS sequence"/>
</dbReference>
<dbReference type="OrthoDB" id="9909311at2759"/>
<organism evidence="2 3">
    <name type="scientific">Brachionus plicatilis</name>
    <name type="common">Marine rotifer</name>
    <name type="synonym">Brachionus muelleri</name>
    <dbReference type="NCBI Taxonomy" id="10195"/>
    <lineage>
        <taxon>Eukaryota</taxon>
        <taxon>Metazoa</taxon>
        <taxon>Spiralia</taxon>
        <taxon>Gnathifera</taxon>
        <taxon>Rotifera</taxon>
        <taxon>Eurotatoria</taxon>
        <taxon>Monogononta</taxon>
        <taxon>Pseudotrocha</taxon>
        <taxon>Ploima</taxon>
        <taxon>Brachionidae</taxon>
        <taxon>Brachionus</taxon>
    </lineage>
</organism>
<name>A0A3M7QXS3_BRAPC</name>
<evidence type="ECO:0000313" key="3">
    <source>
        <dbReference type="Proteomes" id="UP000276133"/>
    </source>
</evidence>
<proteinExistence type="predicted"/>
<evidence type="ECO:0000313" key="2">
    <source>
        <dbReference type="EMBL" id="RNA16019.1"/>
    </source>
</evidence>
<evidence type="ECO:0000256" key="1">
    <source>
        <dbReference type="SAM" id="MobiDB-lite"/>
    </source>
</evidence>
<keyword evidence="3" id="KW-1185">Reference proteome</keyword>